<keyword evidence="4" id="KW-0347">Helicase</keyword>
<sequence>MGDDWGAAYSSQVATERNELGLAPKDETPPPVPASSLQQQMQSIQINNNKSNEPVTTFGQGSSMRPQPQSSFGMTQNAHQQSAFGAGFRPPDGARFPANPNPNAFARSAQPAGFLPPAAGPNRGGHFGRGSPAQRGRGYSGGPMNGNGFIPPQQQQQQMGYPMGPAPPQFSQTHFSAPKPPKKIDENDLPMSPEEIALLNKFLHNTVNLMKDEQIDVRLRQNDPQSPLHSATSFRDLRLKSEILHALDVMGFVRPSKIQEFALPILLMEPPTNMIAQSQSGTGKTASFALAMLSRAVPSSHFPQCICLAPTYELAVQIGEVVRKMAQFLPEVKVHYAVKNNGVRAGTKLEEQIIIGTPGRMNDYLGKLQLIDPSKITVLVLDEADVMIRQQGHQDLSMRIYNAIETASPGVQTLLFSATYDQPVIEFAEKLIKNAVSVTLKREDQALPNIKQYFVECISRDGKYQAVVNLYSGLTMTSSVIFTHTKHSAMWLADQIKMRGYKVALLHGEMPIPERAQAIQDFKNGVYKVLITTNVCSRGIDVSQVTIVINYDPPVNESNSDEPDYDTYLHRIGRTGRFGKAGIAINFVDDERSLQLIKKIEAHFGKPIPKLDPDDMNALEAINED</sequence>
<dbReference type="AlphaFoldDB" id="A0A2A2L921"/>
<feature type="domain" description="Helicase ATP-binding" evidence="10">
    <location>
        <begin position="265"/>
        <end position="438"/>
    </location>
</feature>
<keyword evidence="3" id="KW-0378">Hydrolase</keyword>
<evidence type="ECO:0000256" key="7">
    <source>
        <dbReference type="ARBA" id="ARBA00047984"/>
    </source>
</evidence>
<dbReference type="CDD" id="cd18787">
    <property type="entry name" value="SF2_C_DEAD"/>
    <property type="match status" value="1"/>
</dbReference>
<evidence type="ECO:0000256" key="4">
    <source>
        <dbReference type="ARBA" id="ARBA00022806"/>
    </source>
</evidence>
<evidence type="ECO:0000256" key="3">
    <source>
        <dbReference type="ARBA" id="ARBA00022801"/>
    </source>
</evidence>
<reference evidence="13 14" key="1">
    <citation type="journal article" date="2017" name="Curr. Biol.">
        <title>Genome architecture and evolution of a unichromosomal asexual nematode.</title>
        <authorList>
            <person name="Fradin H."/>
            <person name="Zegar C."/>
            <person name="Gutwein M."/>
            <person name="Lucas J."/>
            <person name="Kovtun M."/>
            <person name="Corcoran D."/>
            <person name="Baugh L.R."/>
            <person name="Kiontke K."/>
            <person name="Gunsalus K."/>
            <person name="Fitch D.H."/>
            <person name="Piano F."/>
        </authorList>
    </citation>
    <scope>NUCLEOTIDE SEQUENCE [LARGE SCALE GENOMIC DNA]</scope>
    <source>
        <strain evidence="13">PF1309</strain>
    </source>
</reference>
<dbReference type="EC" id="3.6.4.13" evidence="1"/>
<evidence type="ECO:0000256" key="8">
    <source>
        <dbReference type="PROSITE-ProRule" id="PRU00552"/>
    </source>
</evidence>
<dbReference type="Proteomes" id="UP000218231">
    <property type="component" value="Unassembled WGS sequence"/>
</dbReference>
<dbReference type="CDD" id="cd17963">
    <property type="entry name" value="DEADc_DDX19_DDX25"/>
    <property type="match status" value="1"/>
</dbReference>
<dbReference type="PROSITE" id="PS51194">
    <property type="entry name" value="HELICASE_CTER"/>
    <property type="match status" value="1"/>
</dbReference>
<protein>
    <recommendedName>
        <fullName evidence="1">RNA helicase</fullName>
        <ecNumber evidence="1">3.6.4.13</ecNumber>
    </recommendedName>
</protein>
<dbReference type="GO" id="GO:0003724">
    <property type="term" value="F:RNA helicase activity"/>
    <property type="evidence" value="ECO:0007669"/>
    <property type="project" value="UniProtKB-EC"/>
</dbReference>
<dbReference type="GO" id="GO:0003723">
    <property type="term" value="F:RNA binding"/>
    <property type="evidence" value="ECO:0007669"/>
    <property type="project" value="UniProtKB-KW"/>
</dbReference>
<dbReference type="InterPro" id="IPR027417">
    <property type="entry name" value="P-loop_NTPase"/>
</dbReference>
<keyword evidence="6" id="KW-0694">RNA-binding</keyword>
<evidence type="ECO:0000313" key="13">
    <source>
        <dbReference type="EMBL" id="PAV82565.1"/>
    </source>
</evidence>
<name>A0A2A2L921_9BILA</name>
<dbReference type="Pfam" id="PF00270">
    <property type="entry name" value="DEAD"/>
    <property type="match status" value="1"/>
</dbReference>
<dbReference type="InterPro" id="IPR014001">
    <property type="entry name" value="Helicase_ATP-bd"/>
</dbReference>
<comment type="caution">
    <text evidence="13">The sequence shown here is derived from an EMBL/GenBank/DDBJ whole genome shotgun (WGS) entry which is preliminary data.</text>
</comment>
<dbReference type="SMART" id="SM00490">
    <property type="entry name" value="HELICc"/>
    <property type="match status" value="1"/>
</dbReference>
<dbReference type="PROSITE" id="PS51192">
    <property type="entry name" value="HELICASE_ATP_BIND_1"/>
    <property type="match status" value="1"/>
</dbReference>
<dbReference type="SMART" id="SM00487">
    <property type="entry name" value="DEXDc"/>
    <property type="match status" value="1"/>
</dbReference>
<dbReference type="PROSITE" id="PS51195">
    <property type="entry name" value="Q_MOTIF"/>
    <property type="match status" value="1"/>
</dbReference>
<evidence type="ECO:0000259" key="11">
    <source>
        <dbReference type="PROSITE" id="PS51194"/>
    </source>
</evidence>
<evidence type="ECO:0000256" key="6">
    <source>
        <dbReference type="ARBA" id="ARBA00022884"/>
    </source>
</evidence>
<gene>
    <name evidence="13" type="ORF">WR25_26685</name>
</gene>
<evidence type="ECO:0000256" key="2">
    <source>
        <dbReference type="ARBA" id="ARBA00022741"/>
    </source>
</evidence>
<evidence type="ECO:0000259" key="12">
    <source>
        <dbReference type="PROSITE" id="PS51195"/>
    </source>
</evidence>
<keyword evidence="14" id="KW-1185">Reference proteome</keyword>
<evidence type="ECO:0000256" key="9">
    <source>
        <dbReference type="SAM" id="MobiDB-lite"/>
    </source>
</evidence>
<proteinExistence type="predicted"/>
<dbReference type="FunFam" id="3.40.50.300:FF:000849">
    <property type="entry name" value="ATP-dependent RNA helicase DBP5"/>
    <property type="match status" value="1"/>
</dbReference>
<dbReference type="EMBL" id="LIAE01007040">
    <property type="protein sequence ID" value="PAV82565.1"/>
    <property type="molecule type" value="Genomic_DNA"/>
</dbReference>
<feature type="domain" description="DEAD-box RNA helicase Q" evidence="12">
    <location>
        <begin position="232"/>
        <end position="260"/>
    </location>
</feature>
<evidence type="ECO:0000256" key="5">
    <source>
        <dbReference type="ARBA" id="ARBA00022840"/>
    </source>
</evidence>
<dbReference type="InterPro" id="IPR001650">
    <property type="entry name" value="Helicase_C-like"/>
</dbReference>
<dbReference type="PANTHER" id="PTHR47958">
    <property type="entry name" value="ATP-DEPENDENT RNA HELICASE DBP3"/>
    <property type="match status" value="1"/>
</dbReference>
<feature type="domain" description="Helicase C-terminal" evidence="11">
    <location>
        <begin position="449"/>
        <end position="620"/>
    </location>
</feature>
<evidence type="ECO:0000256" key="1">
    <source>
        <dbReference type="ARBA" id="ARBA00012552"/>
    </source>
</evidence>
<feature type="region of interest" description="Disordered" evidence="9">
    <location>
        <begin position="1"/>
        <end position="137"/>
    </location>
</feature>
<dbReference type="GO" id="GO:0005524">
    <property type="term" value="F:ATP binding"/>
    <property type="evidence" value="ECO:0007669"/>
    <property type="project" value="UniProtKB-KW"/>
</dbReference>
<dbReference type="InterPro" id="IPR011545">
    <property type="entry name" value="DEAD/DEAH_box_helicase_dom"/>
</dbReference>
<dbReference type="Pfam" id="PF00271">
    <property type="entry name" value="Helicase_C"/>
    <property type="match status" value="1"/>
</dbReference>
<dbReference type="InterPro" id="IPR014014">
    <property type="entry name" value="RNA_helicase_DEAD_Q_motif"/>
</dbReference>
<organism evidence="13 14">
    <name type="scientific">Diploscapter pachys</name>
    <dbReference type="NCBI Taxonomy" id="2018661"/>
    <lineage>
        <taxon>Eukaryota</taxon>
        <taxon>Metazoa</taxon>
        <taxon>Ecdysozoa</taxon>
        <taxon>Nematoda</taxon>
        <taxon>Chromadorea</taxon>
        <taxon>Rhabditida</taxon>
        <taxon>Rhabditina</taxon>
        <taxon>Rhabditomorpha</taxon>
        <taxon>Rhabditoidea</taxon>
        <taxon>Rhabditidae</taxon>
        <taxon>Diploscapter</taxon>
    </lineage>
</organism>
<accession>A0A2A2L921</accession>
<comment type="catalytic activity">
    <reaction evidence="7">
        <text>ATP + H2O = ADP + phosphate + H(+)</text>
        <dbReference type="Rhea" id="RHEA:13065"/>
        <dbReference type="ChEBI" id="CHEBI:15377"/>
        <dbReference type="ChEBI" id="CHEBI:15378"/>
        <dbReference type="ChEBI" id="CHEBI:30616"/>
        <dbReference type="ChEBI" id="CHEBI:43474"/>
        <dbReference type="ChEBI" id="CHEBI:456216"/>
        <dbReference type="EC" id="3.6.4.13"/>
    </reaction>
</comment>
<dbReference type="GO" id="GO:0016787">
    <property type="term" value="F:hydrolase activity"/>
    <property type="evidence" value="ECO:0007669"/>
    <property type="project" value="UniProtKB-KW"/>
</dbReference>
<feature type="compositionally biased region" description="Basic and acidic residues" evidence="9">
    <location>
        <begin position="16"/>
        <end position="28"/>
    </location>
</feature>
<feature type="compositionally biased region" description="Polar residues" evidence="9">
    <location>
        <begin position="53"/>
        <end position="83"/>
    </location>
</feature>
<dbReference type="STRING" id="2018661.A0A2A2L921"/>
<keyword evidence="5" id="KW-0067">ATP-binding</keyword>
<feature type="short sequence motif" description="Q motif" evidence="8">
    <location>
        <begin position="232"/>
        <end position="260"/>
    </location>
</feature>
<dbReference type="OrthoDB" id="5797702at2759"/>
<evidence type="ECO:0000259" key="10">
    <source>
        <dbReference type="PROSITE" id="PS51192"/>
    </source>
</evidence>
<dbReference type="SUPFAM" id="SSF52540">
    <property type="entry name" value="P-loop containing nucleoside triphosphate hydrolases"/>
    <property type="match status" value="1"/>
</dbReference>
<keyword evidence="2" id="KW-0547">Nucleotide-binding</keyword>
<dbReference type="Gene3D" id="3.40.50.300">
    <property type="entry name" value="P-loop containing nucleotide triphosphate hydrolases"/>
    <property type="match status" value="2"/>
</dbReference>
<evidence type="ECO:0000313" key="14">
    <source>
        <dbReference type="Proteomes" id="UP000218231"/>
    </source>
</evidence>
<feature type="compositionally biased region" description="Low complexity" evidence="9">
    <location>
        <begin position="35"/>
        <end position="52"/>
    </location>
</feature>